<dbReference type="RefSeq" id="WP_190652560.1">
    <property type="nucleotide sequence ID" value="NZ_CP130144.1"/>
</dbReference>
<proteinExistence type="predicted"/>
<gene>
    <name evidence="2" type="ORF">Q2T42_14055</name>
</gene>
<evidence type="ECO:0000313" key="2">
    <source>
        <dbReference type="EMBL" id="WNZ48945.1"/>
    </source>
</evidence>
<dbReference type="AlphaFoldDB" id="A0AA96X086"/>
<reference evidence="2" key="1">
    <citation type="journal article" date="2023" name="Plants (Basel)">
        <title>Genomic Analysis of Leptolyngbya boryana CZ1 Reveals Efficient Carbon Fixation Modules.</title>
        <authorList>
            <person name="Bai X."/>
            <person name="Wang H."/>
            <person name="Cheng W."/>
            <person name="Wang J."/>
            <person name="Ma M."/>
            <person name="Hu H."/>
            <person name="Song Z."/>
            <person name="Ma H."/>
            <person name="Fan Y."/>
            <person name="Du C."/>
            <person name="Xu J."/>
        </authorList>
    </citation>
    <scope>NUCLEOTIDE SEQUENCE</scope>
    <source>
        <strain evidence="2">CZ1</strain>
    </source>
</reference>
<evidence type="ECO:0000256" key="1">
    <source>
        <dbReference type="SAM" id="MobiDB-lite"/>
    </source>
</evidence>
<reference evidence="2" key="2">
    <citation type="submission" date="2023-07" db="EMBL/GenBank/DDBJ databases">
        <authorList>
            <person name="Bai X.-H."/>
            <person name="Wang H.-H."/>
            <person name="Wang J."/>
            <person name="Ma M.-Y."/>
            <person name="Hu H.-H."/>
            <person name="Song Z.-L."/>
            <person name="Ma H.-G."/>
            <person name="Fan Y."/>
            <person name="Du C.-Y."/>
            <person name="Xu J.-C."/>
        </authorList>
    </citation>
    <scope>NUCLEOTIDE SEQUENCE</scope>
    <source>
        <strain evidence="2">CZ1</strain>
    </source>
</reference>
<accession>A0AA96X086</accession>
<organism evidence="2">
    <name type="scientific">Leptolyngbya boryana CZ1</name>
    <dbReference type="NCBI Taxonomy" id="3060204"/>
    <lineage>
        <taxon>Bacteria</taxon>
        <taxon>Bacillati</taxon>
        <taxon>Cyanobacteriota</taxon>
        <taxon>Cyanophyceae</taxon>
        <taxon>Leptolyngbyales</taxon>
        <taxon>Leptolyngbyaceae</taxon>
        <taxon>Leptolyngbya group</taxon>
        <taxon>Leptolyngbya</taxon>
    </lineage>
</organism>
<feature type="region of interest" description="Disordered" evidence="1">
    <location>
        <begin position="1"/>
        <end position="51"/>
    </location>
</feature>
<name>A0AA96X086_LEPBY</name>
<sequence length="51" mass="5641">MLSQTLSPPHVAKIEQTESAYHTNRPKRSHSSQTDLEGMRSLKYTSAAIVG</sequence>
<dbReference type="EMBL" id="CP130144">
    <property type="protein sequence ID" value="WNZ48945.1"/>
    <property type="molecule type" value="Genomic_DNA"/>
</dbReference>
<protein>
    <submittedName>
        <fullName evidence="2">Uncharacterized protein</fullName>
    </submittedName>
</protein>